<keyword evidence="2" id="KW-1185">Reference proteome</keyword>
<dbReference type="SUPFAM" id="SSF48452">
    <property type="entry name" value="TPR-like"/>
    <property type="match status" value="1"/>
</dbReference>
<reference evidence="1 2" key="1">
    <citation type="submission" date="2019-09" db="EMBL/GenBank/DDBJ databases">
        <title>Draft genome of the ectomycorrhizal ascomycete Sphaerosporella brunnea.</title>
        <authorList>
            <consortium name="DOE Joint Genome Institute"/>
            <person name="Benucci G.M."/>
            <person name="Marozzi G."/>
            <person name="Antonielli L."/>
            <person name="Sanchez S."/>
            <person name="Marco P."/>
            <person name="Wang X."/>
            <person name="Falini L.B."/>
            <person name="Barry K."/>
            <person name="Haridas S."/>
            <person name="Lipzen A."/>
            <person name="Labutti K."/>
            <person name="Grigoriev I.V."/>
            <person name="Murat C."/>
            <person name="Martin F."/>
            <person name="Albertini E."/>
            <person name="Donnini D."/>
            <person name="Bonito G."/>
        </authorList>
    </citation>
    <scope>NUCLEOTIDE SEQUENCE [LARGE SCALE GENOMIC DNA]</scope>
    <source>
        <strain evidence="1 2">Sb_GMNB300</strain>
    </source>
</reference>
<dbReference type="EMBL" id="VXIS01000004">
    <property type="protein sequence ID" value="KAA8914619.1"/>
    <property type="molecule type" value="Genomic_DNA"/>
</dbReference>
<organism evidence="1 2">
    <name type="scientific">Sphaerosporella brunnea</name>
    <dbReference type="NCBI Taxonomy" id="1250544"/>
    <lineage>
        <taxon>Eukaryota</taxon>
        <taxon>Fungi</taxon>
        <taxon>Dikarya</taxon>
        <taxon>Ascomycota</taxon>
        <taxon>Pezizomycotina</taxon>
        <taxon>Pezizomycetes</taxon>
        <taxon>Pezizales</taxon>
        <taxon>Pyronemataceae</taxon>
        <taxon>Sphaerosporella</taxon>
    </lineage>
</organism>
<dbReference type="OrthoDB" id="5408102at2759"/>
<protein>
    <submittedName>
        <fullName evidence="1">Uncharacterized protein</fullName>
    </submittedName>
</protein>
<name>A0A5J5FBK7_9PEZI</name>
<dbReference type="Gene3D" id="1.25.40.10">
    <property type="entry name" value="Tetratricopeptide repeat domain"/>
    <property type="match status" value="1"/>
</dbReference>
<dbReference type="Proteomes" id="UP000326924">
    <property type="component" value="Unassembled WGS sequence"/>
</dbReference>
<dbReference type="AlphaFoldDB" id="A0A5J5FBK7"/>
<comment type="caution">
    <text evidence="1">The sequence shown here is derived from an EMBL/GenBank/DDBJ whole genome shotgun (WGS) entry which is preliminary data.</text>
</comment>
<evidence type="ECO:0000313" key="2">
    <source>
        <dbReference type="Proteomes" id="UP000326924"/>
    </source>
</evidence>
<sequence>MSSLRPLLRALRPRLCPTASARPTPSAAASRHYATSTRADEIRARIRDPEVWRIIISRYRKALRLALIFNGGLLTLQFLAHGGLHWLEESQHPTPTSWPWTTRYYLRRARIPNSWNPFGEKTPDDERLQLLNDAIADIEKQGLHGWGEVQVRKERGECLERLKRWEEAEGDYKAALEALTEAPAVKVEAAHRLARIREWKEDAIGALEALEVGLKAAEGNEVAKLKAKAEMAVFLARQGELGKALELATEVLVARKAAAKEVLPGEERRFTEKIGDPCMIAAAEAMVGELVFALGKREEGVRWTEDAFTKAWPLVDLRLACKECAGVTAGNVVKMAAIMEKAAEGENEGWRWFWKGNKEAKLNEARRLKGEYELRGLEVEAVKSVKDAEIAKAR</sequence>
<proteinExistence type="predicted"/>
<accession>A0A5J5FBK7</accession>
<gene>
    <name evidence="1" type="ORF">FN846DRAFT_925904</name>
</gene>
<dbReference type="InterPro" id="IPR011990">
    <property type="entry name" value="TPR-like_helical_dom_sf"/>
</dbReference>
<dbReference type="InParanoid" id="A0A5J5FBK7"/>
<evidence type="ECO:0000313" key="1">
    <source>
        <dbReference type="EMBL" id="KAA8914619.1"/>
    </source>
</evidence>